<evidence type="ECO:0000256" key="1">
    <source>
        <dbReference type="SAM" id="SignalP"/>
    </source>
</evidence>
<name>A0A915LCC5_ROMCU</name>
<feature type="chain" id="PRO_5037668457" evidence="1">
    <location>
        <begin position="23"/>
        <end position="278"/>
    </location>
</feature>
<dbReference type="Proteomes" id="UP000887565">
    <property type="component" value="Unplaced"/>
</dbReference>
<keyword evidence="2" id="KW-1185">Reference proteome</keyword>
<dbReference type="WBParaSite" id="nRc.2.0.1.t47451-RA">
    <property type="protein sequence ID" value="nRc.2.0.1.t47451-RA"/>
    <property type="gene ID" value="nRc.2.0.1.g47451"/>
</dbReference>
<evidence type="ECO:0000313" key="2">
    <source>
        <dbReference type="Proteomes" id="UP000887565"/>
    </source>
</evidence>
<protein>
    <submittedName>
        <fullName evidence="3">Uncharacterized protein</fullName>
    </submittedName>
</protein>
<evidence type="ECO:0000313" key="3">
    <source>
        <dbReference type="WBParaSite" id="nRc.2.0.1.t47451-RA"/>
    </source>
</evidence>
<reference evidence="3" key="1">
    <citation type="submission" date="2022-11" db="UniProtKB">
        <authorList>
            <consortium name="WormBaseParasite"/>
        </authorList>
    </citation>
    <scope>IDENTIFICATION</scope>
</reference>
<sequence>MKVVVIYVCLIFIQIFTQMTEAQNCATETQNYISCVYDTKKSVGLWRFRRPYADHEKLNRCFSFNTCSKPPDYKQSMFRSFLKFWQDVSAKTWDEFLKSPDSVRVCMNEIVGARSKSRIDQCLKNNGFEAVPDSYTEDFEVPYCMLQTAGSGDLQAMVSDVCSDHVQNSIASACTCTRDYRDSILNKIDVMYHSGSLNILKLAPAFLGLDLAKSSSDQLKNCYARASVVPPGFLTTETSPLLDIFTGFQPRPEGVQNLKNLIYAQFDLPDLCENACQF</sequence>
<proteinExistence type="predicted"/>
<accession>A0A915LCC5</accession>
<feature type="signal peptide" evidence="1">
    <location>
        <begin position="1"/>
        <end position="22"/>
    </location>
</feature>
<organism evidence="2 3">
    <name type="scientific">Romanomermis culicivorax</name>
    <name type="common">Nematode worm</name>
    <dbReference type="NCBI Taxonomy" id="13658"/>
    <lineage>
        <taxon>Eukaryota</taxon>
        <taxon>Metazoa</taxon>
        <taxon>Ecdysozoa</taxon>
        <taxon>Nematoda</taxon>
        <taxon>Enoplea</taxon>
        <taxon>Dorylaimia</taxon>
        <taxon>Mermithida</taxon>
        <taxon>Mermithoidea</taxon>
        <taxon>Mermithidae</taxon>
        <taxon>Romanomermis</taxon>
    </lineage>
</organism>
<dbReference type="AlphaFoldDB" id="A0A915LCC5"/>
<keyword evidence="1" id="KW-0732">Signal</keyword>